<organism evidence="1 2">
    <name type="scientific">Scutellospora calospora</name>
    <dbReference type="NCBI Taxonomy" id="85575"/>
    <lineage>
        <taxon>Eukaryota</taxon>
        <taxon>Fungi</taxon>
        <taxon>Fungi incertae sedis</taxon>
        <taxon>Mucoromycota</taxon>
        <taxon>Glomeromycotina</taxon>
        <taxon>Glomeromycetes</taxon>
        <taxon>Diversisporales</taxon>
        <taxon>Gigasporaceae</taxon>
        <taxon>Scutellospora</taxon>
    </lineage>
</organism>
<keyword evidence="2" id="KW-1185">Reference proteome</keyword>
<reference evidence="1" key="1">
    <citation type="submission" date="2021-06" db="EMBL/GenBank/DDBJ databases">
        <authorList>
            <person name="Kallberg Y."/>
            <person name="Tangrot J."/>
            <person name="Rosling A."/>
        </authorList>
    </citation>
    <scope>NUCLEOTIDE SEQUENCE</scope>
    <source>
        <strain evidence="1">AU212A</strain>
    </source>
</reference>
<name>A0ACA9NGP7_9GLOM</name>
<comment type="caution">
    <text evidence="1">The sequence shown here is derived from an EMBL/GenBank/DDBJ whole genome shotgun (WGS) entry which is preliminary data.</text>
</comment>
<accession>A0ACA9NGP7</accession>
<proteinExistence type="predicted"/>
<dbReference type="EMBL" id="CAJVPM010025099">
    <property type="protein sequence ID" value="CAG8656406.1"/>
    <property type="molecule type" value="Genomic_DNA"/>
</dbReference>
<feature type="non-terminal residue" evidence="1">
    <location>
        <position position="1"/>
    </location>
</feature>
<protein>
    <submittedName>
        <fullName evidence="1">248_t:CDS:1</fullName>
    </submittedName>
</protein>
<evidence type="ECO:0000313" key="1">
    <source>
        <dbReference type="EMBL" id="CAG8656406.1"/>
    </source>
</evidence>
<gene>
    <name evidence="1" type="ORF">SCALOS_LOCUS8862</name>
</gene>
<sequence length="123" mass="13749">GLAILKQDKKFSKVFQELNHNFIYAELFALRSINLPTARYLLAKYFPEILCSLVSSTEASLEIISAKSTIANRKIVSNTIKAVKENIKGSDTELIANIPDIISDNTERIYASGDIEDKNNNQN</sequence>
<evidence type="ECO:0000313" key="2">
    <source>
        <dbReference type="Proteomes" id="UP000789860"/>
    </source>
</evidence>
<dbReference type="Proteomes" id="UP000789860">
    <property type="component" value="Unassembled WGS sequence"/>
</dbReference>